<accession>A0ACD3V356</accession>
<proteinExistence type="predicted"/>
<gene>
    <name evidence="1" type="ORF">J4P68_0027295</name>
</gene>
<evidence type="ECO:0000313" key="2">
    <source>
        <dbReference type="Proteomes" id="UP000692816"/>
    </source>
</evidence>
<keyword evidence="2" id="KW-1185">Reference proteome</keyword>
<dbReference type="EMBL" id="CP088282">
    <property type="protein sequence ID" value="UGY00811.1"/>
    <property type="molecule type" value="Genomic_DNA"/>
</dbReference>
<organism evidence="1 2">
    <name type="scientific">Bradyrhizobium quebecense</name>
    <dbReference type="NCBI Taxonomy" id="2748629"/>
    <lineage>
        <taxon>Bacteria</taxon>
        <taxon>Pseudomonadati</taxon>
        <taxon>Pseudomonadota</taxon>
        <taxon>Alphaproteobacteria</taxon>
        <taxon>Hyphomicrobiales</taxon>
        <taxon>Nitrobacteraceae</taxon>
        <taxon>Bradyrhizobium</taxon>
    </lineage>
</organism>
<protein>
    <submittedName>
        <fullName evidence="1">Uncharacterized protein</fullName>
    </submittedName>
</protein>
<sequence>MTGNNEVTNMIASEEAGRTPSPQAEMSDENKSKDVFFVRLAELAEAMIAAHGKDFVIGALVLSAKFVAEGKPLIKRADGSDTVRRRREAELT</sequence>
<reference evidence="1 2" key="1">
    <citation type="journal article" date="2021" name="Int. J. Syst. Evol. Microbiol.">
        <title>Bradyrhizobium septentrionale sp. nov. (sv. septentrionale) and Bradyrhizobium quebecense sp. nov. (sv. septentrionale) associated with legumes native to Canada possess rearranged symbiosis genes and numerous insertion sequences.</title>
        <authorList>
            <person name="Bromfield E.S.P."/>
            <person name="Cloutier S."/>
        </authorList>
    </citation>
    <scope>NUCLEOTIDE SEQUENCE [LARGE SCALE GENOMIC DNA]</scope>
    <source>
        <strain evidence="1 2">12S5</strain>
    </source>
</reference>
<dbReference type="Proteomes" id="UP000692816">
    <property type="component" value="Chromosome"/>
</dbReference>
<evidence type="ECO:0000313" key="1">
    <source>
        <dbReference type="EMBL" id="UGY00811.1"/>
    </source>
</evidence>
<name>A0ACD3V356_9BRAD</name>